<proteinExistence type="predicted"/>
<sequence>MWAFLYTYFMAIIMKYVIKSPLALYNPIFEDEFYFDGQHNGGVYNSGNLSNYNYCYQNPIKYVDPNGKQSVAGTLLGTVRMGIEATILYMAYPNCGGDC</sequence>
<dbReference type="STRING" id="229205.SAMN05444372_112121"/>
<reference evidence="2" key="1">
    <citation type="submission" date="2016-11" db="EMBL/GenBank/DDBJ databases">
        <authorList>
            <person name="Varghese N."/>
            <person name="Submissions S."/>
        </authorList>
    </citation>
    <scope>NUCLEOTIDE SEQUENCE [LARGE SCALE GENOMIC DNA]</scope>
    <source>
        <strain evidence="2">DSM 17659</strain>
    </source>
</reference>
<evidence type="ECO:0008006" key="3">
    <source>
        <dbReference type="Google" id="ProtNLM"/>
    </source>
</evidence>
<organism evidence="1 2">
    <name type="scientific">Flavobacterium micromati</name>
    <dbReference type="NCBI Taxonomy" id="229205"/>
    <lineage>
        <taxon>Bacteria</taxon>
        <taxon>Pseudomonadati</taxon>
        <taxon>Bacteroidota</taxon>
        <taxon>Flavobacteriia</taxon>
        <taxon>Flavobacteriales</taxon>
        <taxon>Flavobacteriaceae</taxon>
        <taxon>Flavobacterium</taxon>
    </lineage>
</organism>
<dbReference type="AlphaFoldDB" id="A0A1M5PA08"/>
<gene>
    <name evidence="1" type="ORF">SAMN05444372_112121</name>
</gene>
<name>A0A1M5PA08_9FLAO</name>
<evidence type="ECO:0000313" key="1">
    <source>
        <dbReference type="EMBL" id="SHG98598.1"/>
    </source>
</evidence>
<dbReference type="Proteomes" id="UP000184020">
    <property type="component" value="Unassembled WGS sequence"/>
</dbReference>
<dbReference type="EMBL" id="FQWF01000012">
    <property type="protein sequence ID" value="SHG98598.1"/>
    <property type="molecule type" value="Genomic_DNA"/>
</dbReference>
<keyword evidence="2" id="KW-1185">Reference proteome</keyword>
<protein>
    <recommendedName>
        <fullName evidence="3">RHS repeat-associated core domain-containing protein</fullName>
    </recommendedName>
</protein>
<accession>A0A1M5PA08</accession>
<evidence type="ECO:0000313" key="2">
    <source>
        <dbReference type="Proteomes" id="UP000184020"/>
    </source>
</evidence>